<name>A0A9P4S688_9PEZI</name>
<feature type="region of interest" description="Disordered" evidence="1">
    <location>
        <begin position="95"/>
        <end position="130"/>
    </location>
</feature>
<gene>
    <name evidence="2" type="ORF">M501DRAFT_1018617</name>
</gene>
<evidence type="ECO:0000256" key="1">
    <source>
        <dbReference type="SAM" id="MobiDB-lite"/>
    </source>
</evidence>
<feature type="compositionally biased region" description="Low complexity" evidence="1">
    <location>
        <begin position="110"/>
        <end position="128"/>
    </location>
</feature>
<reference evidence="2" key="1">
    <citation type="journal article" date="2020" name="Stud. Mycol.">
        <title>101 Dothideomycetes genomes: a test case for predicting lifestyles and emergence of pathogens.</title>
        <authorList>
            <person name="Haridas S."/>
            <person name="Albert R."/>
            <person name="Binder M."/>
            <person name="Bloem J."/>
            <person name="Labutti K."/>
            <person name="Salamov A."/>
            <person name="Andreopoulos B."/>
            <person name="Baker S."/>
            <person name="Barry K."/>
            <person name="Bills G."/>
            <person name="Bluhm B."/>
            <person name="Cannon C."/>
            <person name="Castanera R."/>
            <person name="Culley D."/>
            <person name="Daum C."/>
            <person name="Ezra D."/>
            <person name="Gonzalez J."/>
            <person name="Henrissat B."/>
            <person name="Kuo A."/>
            <person name="Liang C."/>
            <person name="Lipzen A."/>
            <person name="Lutzoni F."/>
            <person name="Magnuson J."/>
            <person name="Mondo S."/>
            <person name="Nolan M."/>
            <person name="Ohm R."/>
            <person name="Pangilinan J."/>
            <person name="Park H.-J."/>
            <person name="Ramirez L."/>
            <person name="Alfaro M."/>
            <person name="Sun H."/>
            <person name="Tritt A."/>
            <person name="Yoshinaga Y."/>
            <person name="Zwiers L.-H."/>
            <person name="Turgeon B."/>
            <person name="Goodwin S."/>
            <person name="Spatafora J."/>
            <person name="Crous P."/>
            <person name="Grigoriev I."/>
        </authorList>
    </citation>
    <scope>NUCLEOTIDE SEQUENCE</scope>
    <source>
        <strain evidence="2">CBS 101060</strain>
    </source>
</reference>
<evidence type="ECO:0000313" key="3">
    <source>
        <dbReference type="Proteomes" id="UP000799429"/>
    </source>
</evidence>
<comment type="caution">
    <text evidence="2">The sequence shown here is derived from an EMBL/GenBank/DDBJ whole genome shotgun (WGS) entry which is preliminary data.</text>
</comment>
<protein>
    <submittedName>
        <fullName evidence="2">Uncharacterized protein</fullName>
    </submittedName>
</protein>
<proteinExistence type="predicted"/>
<dbReference type="AlphaFoldDB" id="A0A9P4S688"/>
<organism evidence="2 3">
    <name type="scientific">Patellaria atrata CBS 101060</name>
    <dbReference type="NCBI Taxonomy" id="1346257"/>
    <lineage>
        <taxon>Eukaryota</taxon>
        <taxon>Fungi</taxon>
        <taxon>Dikarya</taxon>
        <taxon>Ascomycota</taxon>
        <taxon>Pezizomycotina</taxon>
        <taxon>Dothideomycetes</taxon>
        <taxon>Dothideomycetes incertae sedis</taxon>
        <taxon>Patellariales</taxon>
        <taxon>Patellariaceae</taxon>
        <taxon>Patellaria</taxon>
    </lineage>
</organism>
<keyword evidence="3" id="KW-1185">Reference proteome</keyword>
<dbReference type="Proteomes" id="UP000799429">
    <property type="component" value="Unassembled WGS sequence"/>
</dbReference>
<dbReference type="EMBL" id="MU006102">
    <property type="protein sequence ID" value="KAF2836734.1"/>
    <property type="molecule type" value="Genomic_DNA"/>
</dbReference>
<accession>A0A9P4S688</accession>
<evidence type="ECO:0000313" key="2">
    <source>
        <dbReference type="EMBL" id="KAF2836734.1"/>
    </source>
</evidence>
<sequence>MSLFYSISLVRNIVKIPALFVPSETPAQSNPSQPTQIQLQYNIPHNSPRTPLFPPPPSIIHHINPPTQPTVSIINITKHNTKNHPPRPTNQTYQKTLHHNHPTPKMPSHTTPTTRTSPLSNSLSNSLLDPEEIPTKQCTPCNMRLPAHALACHDCGTKQDIWASGGAFVGGLKGVWGV</sequence>